<evidence type="ECO:0000256" key="1">
    <source>
        <dbReference type="ARBA" id="ARBA00004823"/>
    </source>
</evidence>
<evidence type="ECO:0000259" key="10">
    <source>
        <dbReference type="Pfam" id="PF00483"/>
    </source>
</evidence>
<evidence type="ECO:0000256" key="8">
    <source>
        <dbReference type="ARBA" id="ARBA00047343"/>
    </source>
</evidence>
<keyword evidence="7" id="KW-0342">GTP-binding</keyword>
<keyword evidence="6" id="KW-0547">Nucleotide-binding</keyword>
<keyword evidence="5 13" id="KW-0548">Nucleotidyltransferase</keyword>
<comment type="pathway">
    <text evidence="1">Nucleotide-sugar biosynthesis; GDP-alpha-D-mannose biosynthesis; GDP-alpha-D-mannose from alpha-D-mannose 1-phosphate (GTP route): step 1/1.</text>
</comment>
<proteinExistence type="inferred from homology"/>
<dbReference type="GO" id="GO:0009298">
    <property type="term" value="P:GDP-mannose biosynthetic process"/>
    <property type="evidence" value="ECO:0007669"/>
    <property type="project" value="UniProtKB-UniPathway"/>
</dbReference>
<dbReference type="InterPro" id="IPR011051">
    <property type="entry name" value="RmlC_Cupin_sf"/>
</dbReference>
<dbReference type="SUPFAM" id="SSF53448">
    <property type="entry name" value="Nucleotide-diphospho-sugar transferases"/>
    <property type="match status" value="1"/>
</dbReference>
<evidence type="ECO:0000256" key="5">
    <source>
        <dbReference type="ARBA" id="ARBA00022695"/>
    </source>
</evidence>
<sequence>MKRNVTAVILAGGVGSRLWPLSREKRPKQFISIDGKNSLLSNTLKRLPELNIENVIVVCNFEHRFLVAETLRKHDLLNNNIILEPCGRNTAAAIAMAALHVNKIFGSEQHLLILAADHVINNIANFSKAYFDGYDLSQLNKLVTFGVVPTYPETGYGYIRIGAEINKSTYEIECFVEKPDLALAEQFLATKNYLWNSGMFLFKANIFLEELRKYRDDILACCIESYDCSIIDEDFIKIPTAVFSKCASESIDYAIMEKSSARAVVPLDAGWSDVGSWDSIWHLASKDSLGNVLDGDILALETHGSYIRSESRLIATYGVNDLIVVDSDDALLITSKNKSQNVKNIVELLKKKNRPEIISGLKELRYWGEITTVLSQNEYKINLLTLKPGKEISYQIHSQRIECWYILKGEASIIVDDESFKYNASDFVLIKPGCKHKVQNLTPEPILIIEIQHGNLNDECDVERLIAEG</sequence>
<dbReference type="InterPro" id="IPR054566">
    <property type="entry name" value="ManC/GMP-like_b-helix"/>
</dbReference>
<evidence type="ECO:0000259" key="11">
    <source>
        <dbReference type="Pfam" id="PF01050"/>
    </source>
</evidence>
<dbReference type="InterPro" id="IPR029044">
    <property type="entry name" value="Nucleotide-diphossugar_trans"/>
</dbReference>
<dbReference type="CDD" id="cd02213">
    <property type="entry name" value="cupin_PMI_typeII_C"/>
    <property type="match status" value="1"/>
</dbReference>
<dbReference type="InterPro" id="IPR051161">
    <property type="entry name" value="Mannose-6P_isomerase_type2"/>
</dbReference>
<dbReference type="PANTHER" id="PTHR46390:SF1">
    <property type="entry name" value="MANNOSE-1-PHOSPHATE GUANYLYLTRANSFERASE"/>
    <property type="match status" value="1"/>
</dbReference>
<organism evidence="13">
    <name type="scientific">Escherichia albertii</name>
    <dbReference type="NCBI Taxonomy" id="208962"/>
    <lineage>
        <taxon>Bacteria</taxon>
        <taxon>Pseudomonadati</taxon>
        <taxon>Pseudomonadota</taxon>
        <taxon>Gammaproteobacteria</taxon>
        <taxon>Enterobacterales</taxon>
        <taxon>Enterobacteriaceae</taxon>
        <taxon>Escherichia</taxon>
    </lineage>
</organism>
<dbReference type="InterPro" id="IPR005835">
    <property type="entry name" value="NTP_transferase_dom"/>
</dbReference>
<evidence type="ECO:0000256" key="3">
    <source>
        <dbReference type="ARBA" id="ARBA00012387"/>
    </source>
</evidence>
<dbReference type="InterPro" id="IPR014710">
    <property type="entry name" value="RmlC-like_jellyroll"/>
</dbReference>
<dbReference type="Gene3D" id="2.60.120.10">
    <property type="entry name" value="Jelly Rolls"/>
    <property type="match status" value="1"/>
</dbReference>
<feature type="domain" description="MannoseP isomerase/GMP-like beta-helix" evidence="12">
    <location>
        <begin position="297"/>
        <end position="349"/>
    </location>
</feature>
<reference evidence="13" key="1">
    <citation type="submission" date="2019-07" db="EMBL/GenBank/DDBJ databases">
        <title>Overview of O-antigen diversity of Escherichia albertii, an emerging enteropathogen; genetic structure, serology, and development of O-genotyping method.</title>
        <authorList>
            <person name="Ooka T."/>
            <person name="Seto K."/>
            <person name="Ogura Y."/>
            <person name="Iguchi A."/>
            <person name="Imura N."/>
            <person name="Honda M."/>
            <person name="Etoh Y."/>
            <person name="Ikeda T."/>
            <person name="Sugitani W."/>
            <person name="Konno T."/>
            <person name="Kawano K."/>
            <person name="Kudo Y."/>
            <person name="Murakami K."/>
            <person name="Hayashi T."/>
            <person name="Nishi J."/>
        </authorList>
    </citation>
    <scope>NUCLEOTIDE SEQUENCE</scope>
    <source>
        <strain evidence="13">ZZG 12-3</strain>
    </source>
</reference>
<protein>
    <recommendedName>
        <fullName evidence="3">mannose-1-phosphate guanylyltransferase</fullName>
        <ecNumber evidence="3">2.7.7.13</ecNumber>
    </recommendedName>
</protein>
<gene>
    <name evidence="13" type="primary">manC</name>
</gene>
<dbReference type="Pfam" id="PF01050">
    <property type="entry name" value="MannoseP_isomer"/>
    <property type="match status" value="1"/>
</dbReference>
<dbReference type="GO" id="GO:0005525">
    <property type="term" value="F:GTP binding"/>
    <property type="evidence" value="ECO:0007669"/>
    <property type="project" value="UniProtKB-KW"/>
</dbReference>
<dbReference type="FunFam" id="3.90.550.10:FF:000046">
    <property type="entry name" value="Mannose-1-phosphate guanylyltransferase (GDP)"/>
    <property type="match status" value="1"/>
</dbReference>
<dbReference type="EC" id="2.7.7.13" evidence="3"/>
<evidence type="ECO:0000313" key="13">
    <source>
        <dbReference type="EMBL" id="BBM62737.1"/>
    </source>
</evidence>
<dbReference type="Gene3D" id="3.90.550.10">
    <property type="entry name" value="Spore Coat Polysaccharide Biosynthesis Protein SpsA, Chain A"/>
    <property type="match status" value="1"/>
</dbReference>
<comment type="catalytic activity">
    <reaction evidence="8">
        <text>alpha-D-mannose 1-phosphate + GTP + H(+) = GDP-alpha-D-mannose + diphosphate</text>
        <dbReference type="Rhea" id="RHEA:15229"/>
        <dbReference type="ChEBI" id="CHEBI:15378"/>
        <dbReference type="ChEBI" id="CHEBI:33019"/>
        <dbReference type="ChEBI" id="CHEBI:37565"/>
        <dbReference type="ChEBI" id="CHEBI:57527"/>
        <dbReference type="ChEBI" id="CHEBI:58409"/>
        <dbReference type="EC" id="2.7.7.13"/>
    </reaction>
</comment>
<dbReference type="CDD" id="cd02509">
    <property type="entry name" value="GDP-M1P_Guanylyltransferase"/>
    <property type="match status" value="1"/>
</dbReference>
<name>A0A5A4U466_ESCAL</name>
<feature type="domain" description="Mannose-6-phosphate isomerase type II C-terminal" evidence="11">
    <location>
        <begin position="362"/>
        <end position="465"/>
    </location>
</feature>
<dbReference type="NCBIfam" id="TIGR01479">
    <property type="entry name" value="GMP_PMI"/>
    <property type="match status" value="1"/>
</dbReference>
<evidence type="ECO:0000256" key="6">
    <source>
        <dbReference type="ARBA" id="ARBA00022741"/>
    </source>
</evidence>
<dbReference type="InterPro" id="IPR006375">
    <property type="entry name" value="Man1P_GuaTrfase/Man6P_Isoase"/>
</dbReference>
<dbReference type="SUPFAM" id="SSF51182">
    <property type="entry name" value="RmlC-like cupins"/>
    <property type="match status" value="1"/>
</dbReference>
<dbReference type="InterPro" id="IPR001538">
    <property type="entry name" value="Man6P_isomerase-2_C"/>
</dbReference>
<keyword evidence="4 13" id="KW-0808">Transferase</keyword>
<accession>A0A5A4U466</accession>
<dbReference type="RefSeq" id="WP_149540362.1">
    <property type="nucleotide sequence ID" value="NZ_BJWO01000025.1"/>
</dbReference>
<evidence type="ECO:0000256" key="2">
    <source>
        <dbReference type="ARBA" id="ARBA00006115"/>
    </source>
</evidence>
<dbReference type="AlphaFoldDB" id="A0A5A4U466"/>
<dbReference type="GO" id="GO:0000271">
    <property type="term" value="P:polysaccharide biosynthetic process"/>
    <property type="evidence" value="ECO:0007669"/>
    <property type="project" value="InterPro"/>
</dbReference>
<dbReference type="Pfam" id="PF22640">
    <property type="entry name" value="ManC_GMP_beta-helix"/>
    <property type="match status" value="1"/>
</dbReference>
<evidence type="ECO:0000256" key="9">
    <source>
        <dbReference type="RuleBase" id="RU004190"/>
    </source>
</evidence>
<dbReference type="PANTHER" id="PTHR46390">
    <property type="entry name" value="MANNOSE-1-PHOSPHATE GUANYLYLTRANSFERASE"/>
    <property type="match status" value="1"/>
</dbReference>
<dbReference type="InterPro" id="IPR049577">
    <property type="entry name" value="GMPP_N"/>
</dbReference>
<dbReference type="UniPathway" id="UPA00126">
    <property type="reaction ID" value="UER00930"/>
</dbReference>
<dbReference type="GO" id="GO:0004475">
    <property type="term" value="F:mannose-1-phosphate guanylyltransferase (GTP) activity"/>
    <property type="evidence" value="ECO:0007669"/>
    <property type="project" value="UniProtKB-EC"/>
</dbReference>
<evidence type="ECO:0000256" key="4">
    <source>
        <dbReference type="ARBA" id="ARBA00022679"/>
    </source>
</evidence>
<feature type="domain" description="Nucleotidyl transferase" evidence="10">
    <location>
        <begin position="7"/>
        <end position="286"/>
    </location>
</feature>
<evidence type="ECO:0000259" key="12">
    <source>
        <dbReference type="Pfam" id="PF22640"/>
    </source>
</evidence>
<dbReference type="EMBL" id="LC494333">
    <property type="protein sequence ID" value="BBM62737.1"/>
    <property type="molecule type" value="Genomic_DNA"/>
</dbReference>
<evidence type="ECO:0000256" key="7">
    <source>
        <dbReference type="ARBA" id="ARBA00023134"/>
    </source>
</evidence>
<dbReference type="Pfam" id="PF00483">
    <property type="entry name" value="NTP_transferase"/>
    <property type="match status" value="1"/>
</dbReference>
<comment type="similarity">
    <text evidence="2 9">Belongs to the mannose-6-phosphate isomerase type 2 family.</text>
</comment>